<protein>
    <submittedName>
        <fullName evidence="2">Uncharacterized protein</fullName>
    </submittedName>
</protein>
<proteinExistence type="predicted"/>
<dbReference type="EMBL" id="JAPDOD010000032">
    <property type="protein sequence ID" value="MDA0164293.1"/>
    <property type="molecule type" value="Genomic_DNA"/>
</dbReference>
<dbReference type="AlphaFoldDB" id="A0A9X3S8D0"/>
<dbReference type="Proteomes" id="UP001149140">
    <property type="component" value="Unassembled WGS sequence"/>
</dbReference>
<keyword evidence="1" id="KW-0472">Membrane</keyword>
<keyword evidence="3" id="KW-1185">Reference proteome</keyword>
<keyword evidence="1" id="KW-0812">Transmembrane</keyword>
<feature type="transmembrane region" description="Helical" evidence="1">
    <location>
        <begin position="6"/>
        <end position="26"/>
    </location>
</feature>
<dbReference type="RefSeq" id="WP_270043544.1">
    <property type="nucleotide sequence ID" value="NZ_JAPDOD010000032.1"/>
</dbReference>
<name>A0A9X3S8D0_9ACTN</name>
<keyword evidence="1" id="KW-1133">Transmembrane helix</keyword>
<comment type="caution">
    <text evidence="2">The sequence shown here is derived from an EMBL/GenBank/DDBJ whole genome shotgun (WGS) entry which is preliminary data.</text>
</comment>
<sequence length="191" mass="21544">MHLATAIPLVVTAVLAVAGFVVTYRANLRLAQRKDRLDRVNRQLGELYGPLFALTHASGNVFMRFRSVHWPERQAFFDAPEASSEDCELWRRWMTHAFMPLTRQMVHAVVAHSDLLREEAMPECLIDLCAHVAGYEPIVARWAEPGFDSTAAEDHVSLINFPAEALLRYAEESFGLLRAEQASLLALVQSR</sequence>
<evidence type="ECO:0000256" key="1">
    <source>
        <dbReference type="SAM" id="Phobius"/>
    </source>
</evidence>
<evidence type="ECO:0000313" key="2">
    <source>
        <dbReference type="EMBL" id="MDA0164293.1"/>
    </source>
</evidence>
<reference evidence="2" key="1">
    <citation type="submission" date="2022-10" db="EMBL/GenBank/DDBJ databases">
        <title>The WGS of Solirubrobacter ginsenosidimutans DSM 21036.</title>
        <authorList>
            <person name="Jiang Z."/>
        </authorList>
    </citation>
    <scope>NUCLEOTIDE SEQUENCE</scope>
    <source>
        <strain evidence="2">DSM 21036</strain>
    </source>
</reference>
<organism evidence="2 3">
    <name type="scientific">Solirubrobacter ginsenosidimutans</name>
    <dbReference type="NCBI Taxonomy" id="490573"/>
    <lineage>
        <taxon>Bacteria</taxon>
        <taxon>Bacillati</taxon>
        <taxon>Actinomycetota</taxon>
        <taxon>Thermoleophilia</taxon>
        <taxon>Solirubrobacterales</taxon>
        <taxon>Solirubrobacteraceae</taxon>
        <taxon>Solirubrobacter</taxon>
    </lineage>
</organism>
<accession>A0A9X3S8D0</accession>
<gene>
    <name evidence="2" type="ORF">OM076_28745</name>
</gene>
<evidence type="ECO:0000313" key="3">
    <source>
        <dbReference type="Proteomes" id="UP001149140"/>
    </source>
</evidence>